<dbReference type="InterPro" id="IPR002035">
    <property type="entry name" value="VWF_A"/>
</dbReference>
<feature type="chain" id="PRO_5046612956" description="VWFA domain-containing protein" evidence="4">
    <location>
        <begin position="24"/>
        <end position="358"/>
    </location>
</feature>
<gene>
    <name evidence="6" type="ORF">GCM10022279_18580</name>
</gene>
<evidence type="ECO:0000256" key="3">
    <source>
        <dbReference type="ARBA" id="ARBA00022729"/>
    </source>
</evidence>
<dbReference type="EMBL" id="BAABBP010000014">
    <property type="protein sequence ID" value="GAA3995273.1"/>
    <property type="molecule type" value="Genomic_DNA"/>
</dbReference>
<dbReference type="SUPFAM" id="SSF53300">
    <property type="entry name" value="vWA-like"/>
    <property type="match status" value="1"/>
</dbReference>
<name>A0ABP7RBE9_9BURK</name>
<protein>
    <recommendedName>
        <fullName evidence="5">VWFA domain-containing protein</fullName>
    </recommendedName>
</protein>
<dbReference type="InterPro" id="IPR056861">
    <property type="entry name" value="HMCN1-like_VWA"/>
</dbReference>
<organism evidence="6 7">
    <name type="scientific">Comamonas faecalis</name>
    <dbReference type="NCBI Taxonomy" id="1387849"/>
    <lineage>
        <taxon>Bacteria</taxon>
        <taxon>Pseudomonadati</taxon>
        <taxon>Pseudomonadota</taxon>
        <taxon>Betaproteobacteria</taxon>
        <taxon>Burkholderiales</taxon>
        <taxon>Comamonadaceae</taxon>
        <taxon>Comamonas</taxon>
    </lineage>
</organism>
<dbReference type="PROSITE" id="PS50234">
    <property type="entry name" value="VWFA"/>
    <property type="match status" value="1"/>
</dbReference>
<keyword evidence="3 4" id="KW-0732">Signal</keyword>
<dbReference type="Proteomes" id="UP001501627">
    <property type="component" value="Unassembled WGS sequence"/>
</dbReference>
<dbReference type="Gene3D" id="3.40.50.410">
    <property type="entry name" value="von Willebrand factor, type A domain"/>
    <property type="match status" value="1"/>
</dbReference>
<comment type="caution">
    <text evidence="6">The sequence shown here is derived from an EMBL/GenBank/DDBJ whole genome shotgun (WGS) entry which is preliminary data.</text>
</comment>
<accession>A0ABP7RBE9</accession>
<feature type="signal peptide" evidence="4">
    <location>
        <begin position="1"/>
        <end position="23"/>
    </location>
</feature>
<keyword evidence="7" id="KW-1185">Reference proteome</keyword>
<dbReference type="InterPro" id="IPR052969">
    <property type="entry name" value="Thr-specific_kinase-like"/>
</dbReference>
<feature type="domain" description="VWFA" evidence="5">
    <location>
        <begin position="60"/>
        <end position="244"/>
    </location>
</feature>
<evidence type="ECO:0000259" key="5">
    <source>
        <dbReference type="PROSITE" id="PS50234"/>
    </source>
</evidence>
<evidence type="ECO:0000313" key="7">
    <source>
        <dbReference type="Proteomes" id="UP001501627"/>
    </source>
</evidence>
<dbReference type="PANTHER" id="PTHR47763">
    <property type="entry name" value="ALPHA-PROTEIN KINASE VWKA"/>
    <property type="match status" value="1"/>
</dbReference>
<evidence type="ECO:0000313" key="6">
    <source>
        <dbReference type="EMBL" id="GAA3995273.1"/>
    </source>
</evidence>
<dbReference type="PANTHER" id="PTHR47763:SF1">
    <property type="entry name" value="DUF659 DOMAIN-CONTAINING PROTEIN"/>
    <property type="match status" value="1"/>
</dbReference>
<evidence type="ECO:0000256" key="1">
    <source>
        <dbReference type="ARBA" id="ARBA00004613"/>
    </source>
</evidence>
<comment type="subcellular location">
    <subcellularLocation>
        <location evidence="1">Secreted</location>
    </subcellularLocation>
</comment>
<dbReference type="Pfam" id="PF25106">
    <property type="entry name" value="VWA_4"/>
    <property type="match status" value="1"/>
</dbReference>
<dbReference type="InterPro" id="IPR036465">
    <property type="entry name" value="vWFA_dom_sf"/>
</dbReference>
<keyword evidence="2" id="KW-0964">Secreted</keyword>
<evidence type="ECO:0000256" key="2">
    <source>
        <dbReference type="ARBA" id="ARBA00022525"/>
    </source>
</evidence>
<proteinExistence type="predicted"/>
<evidence type="ECO:0000256" key="4">
    <source>
        <dbReference type="SAM" id="SignalP"/>
    </source>
</evidence>
<sequence>MKHVLRMLGIAAGFALASHAAMADSISPETFSATLGVGESITITKTVVISKEAPTSALVDVKFVADTTGSMGSIINQAKANATSIMGNVAGYGDAQFGASEYRDRTDAYITKVNQALTSDTAAVQTGINTWVAGGGGDTPEANLIALKEQAEASDWRAGSHRFIVQFGDAPGHEGGLYYPTLNETIGALKDNNVKVLVVGTNAMNANCSDCTLDAAMTIATETGGSFNLFDGSADIATLIQNAIGDAFDTYTNVALGLVGAAPGGVEVSFDPVSYSGSWDRSEDRTFTFNMTLTGLMAGTYDFGVGAFVDGGQVALEKDYITVVGSVSEVPLPGALPMLLGAFGLRSAALRRRRRNLG</sequence>
<dbReference type="SMART" id="SM00327">
    <property type="entry name" value="VWA"/>
    <property type="match status" value="1"/>
</dbReference>
<reference evidence="7" key="1">
    <citation type="journal article" date="2019" name="Int. J. Syst. Evol. Microbiol.">
        <title>The Global Catalogue of Microorganisms (GCM) 10K type strain sequencing project: providing services to taxonomists for standard genome sequencing and annotation.</title>
        <authorList>
            <consortium name="The Broad Institute Genomics Platform"/>
            <consortium name="The Broad Institute Genome Sequencing Center for Infectious Disease"/>
            <person name="Wu L."/>
            <person name="Ma J."/>
        </authorList>
    </citation>
    <scope>NUCLEOTIDE SEQUENCE [LARGE SCALE GENOMIC DNA]</scope>
    <source>
        <strain evidence="7">JCM 17561</strain>
    </source>
</reference>
<dbReference type="RefSeq" id="WP_344869481.1">
    <property type="nucleotide sequence ID" value="NZ_BAABBP010000014.1"/>
</dbReference>